<reference evidence="1 2" key="1">
    <citation type="submission" date="2021-06" db="EMBL/GenBank/DDBJ databases">
        <authorList>
            <person name="Kallberg Y."/>
            <person name="Tangrot J."/>
            <person name="Rosling A."/>
        </authorList>
    </citation>
    <scope>NUCLEOTIDE SEQUENCE [LARGE SCALE GENOMIC DNA]</scope>
    <source>
        <strain evidence="1 2">120-4 pot B 10/14</strain>
    </source>
</reference>
<dbReference type="EMBL" id="CAJVQB010008068">
    <property type="protein sequence ID" value="CAG8713589.1"/>
    <property type="molecule type" value="Genomic_DNA"/>
</dbReference>
<dbReference type="Proteomes" id="UP000789901">
    <property type="component" value="Unassembled WGS sequence"/>
</dbReference>
<evidence type="ECO:0000313" key="1">
    <source>
        <dbReference type="EMBL" id="CAG8713589.1"/>
    </source>
</evidence>
<keyword evidence="2" id="KW-1185">Reference proteome</keyword>
<organism evidence="1 2">
    <name type="scientific">Gigaspora margarita</name>
    <dbReference type="NCBI Taxonomy" id="4874"/>
    <lineage>
        <taxon>Eukaryota</taxon>
        <taxon>Fungi</taxon>
        <taxon>Fungi incertae sedis</taxon>
        <taxon>Mucoromycota</taxon>
        <taxon>Glomeromycotina</taxon>
        <taxon>Glomeromycetes</taxon>
        <taxon>Diversisporales</taxon>
        <taxon>Gigasporaceae</taxon>
        <taxon>Gigaspora</taxon>
    </lineage>
</organism>
<proteinExistence type="predicted"/>
<gene>
    <name evidence="1" type="ORF">GMARGA_LOCUS12928</name>
</gene>
<accession>A0ABN7V1V2</accession>
<comment type="caution">
    <text evidence="1">The sequence shown here is derived from an EMBL/GenBank/DDBJ whole genome shotgun (WGS) entry which is preliminary data.</text>
</comment>
<evidence type="ECO:0000313" key="2">
    <source>
        <dbReference type="Proteomes" id="UP000789901"/>
    </source>
</evidence>
<name>A0ABN7V1V2_GIGMA</name>
<protein>
    <submittedName>
        <fullName evidence="1">9292_t:CDS:1</fullName>
    </submittedName>
</protein>
<sequence>MFLSMMIIYALIESIKEIANSIEYVKDDQICKKYSSVILATNGYIADFTEDSLIKKKATYIEKVQIYSIRLVDPKEPDAKNKFLATEDFGVSGPVHFVLNSKALKEIE</sequence>